<protein>
    <submittedName>
        <fullName evidence="1">Uncharacterized protein</fullName>
    </submittedName>
</protein>
<organism evidence="1 2">
    <name type="scientific">Shigella phage phi2457T</name>
    <dbReference type="NCBI Taxonomy" id="2419683"/>
    <lineage>
        <taxon>Viruses</taxon>
        <taxon>Duplodnaviria</taxon>
        <taxon>Heunggongvirae</taxon>
        <taxon>Uroviricota</taxon>
        <taxon>Caudoviricetes</taxon>
        <taxon>Drexlerviridae</taxon>
        <taxon>Tunavirinae</taxon>
        <taxon>Tunavirus</taxon>
        <taxon>Tunavirus Sfin1</taxon>
    </lineage>
</organism>
<evidence type="ECO:0000313" key="1">
    <source>
        <dbReference type="EMBL" id="AYP69426.1"/>
    </source>
</evidence>
<evidence type="ECO:0000313" key="2">
    <source>
        <dbReference type="Proteomes" id="UP000269437"/>
    </source>
</evidence>
<dbReference type="EMBL" id="MH917278">
    <property type="protein sequence ID" value="AYP69426.1"/>
    <property type="molecule type" value="Genomic_DNA"/>
</dbReference>
<gene>
    <name evidence="1" type="ORF">phi2457T_0080</name>
</gene>
<proteinExistence type="predicted"/>
<reference evidence="1 2" key="1">
    <citation type="submission" date="2018-09" db="EMBL/GenBank/DDBJ databases">
        <title>Bacteriophage Therapy Testing against Shigella flexneri in a Novel Human Intestinal Organoid-Derived Infection Model.</title>
        <authorList>
            <person name="Llanos-Chea A."/>
            <person name="Citorik R.J."/>
            <person name="Nickerson K.P."/>
            <person name="Ingano L."/>
            <person name="Serena G."/>
            <person name="Senger S."/>
            <person name="Lu T.K."/>
            <person name="Fasano A."/>
            <person name="Faherty C.S."/>
        </authorList>
    </citation>
    <scope>NUCLEOTIDE SEQUENCE [LARGE SCALE GENOMIC DNA]</scope>
</reference>
<sequence length="47" mass="5435">MNIANINAAINRYEHIYRVALFSDMALANKSKSIIDKLNHYKKEIAK</sequence>
<accession>A0A3G3BYZ1</accession>
<dbReference type="Proteomes" id="UP000269437">
    <property type="component" value="Segment"/>
</dbReference>
<name>A0A3G3BYZ1_9CAUD</name>